<gene>
    <name evidence="1" type="ORF">FPE01S_02_09100</name>
</gene>
<protein>
    <submittedName>
        <fullName evidence="1">Uncharacterized protein</fullName>
    </submittedName>
</protein>
<name>A0A0E9N1S3_9BACT</name>
<evidence type="ECO:0000313" key="2">
    <source>
        <dbReference type="Proteomes" id="UP000033121"/>
    </source>
</evidence>
<organism evidence="1 2">
    <name type="scientific">Flavihumibacter petaseus NBRC 106054</name>
    <dbReference type="NCBI Taxonomy" id="1220578"/>
    <lineage>
        <taxon>Bacteria</taxon>
        <taxon>Pseudomonadati</taxon>
        <taxon>Bacteroidota</taxon>
        <taxon>Chitinophagia</taxon>
        <taxon>Chitinophagales</taxon>
        <taxon>Chitinophagaceae</taxon>
        <taxon>Flavihumibacter</taxon>
    </lineage>
</organism>
<accession>A0A0E9N1S3</accession>
<proteinExistence type="predicted"/>
<reference evidence="1 2" key="1">
    <citation type="submission" date="2015-04" db="EMBL/GenBank/DDBJ databases">
        <title>Whole genome shotgun sequence of Flavihumibacter petaseus NBRC 106054.</title>
        <authorList>
            <person name="Miyazawa S."/>
            <person name="Hosoyama A."/>
            <person name="Hashimoto M."/>
            <person name="Noguchi M."/>
            <person name="Tsuchikane K."/>
            <person name="Ohji S."/>
            <person name="Yamazoe A."/>
            <person name="Ichikawa N."/>
            <person name="Kimura A."/>
            <person name="Fujita N."/>
        </authorList>
    </citation>
    <scope>NUCLEOTIDE SEQUENCE [LARGE SCALE GENOMIC DNA]</scope>
    <source>
        <strain evidence="1 2">NBRC 106054</strain>
    </source>
</reference>
<dbReference type="EMBL" id="BBWV01000002">
    <property type="protein sequence ID" value="GAO43804.1"/>
    <property type="molecule type" value="Genomic_DNA"/>
</dbReference>
<dbReference type="Proteomes" id="UP000033121">
    <property type="component" value="Unassembled WGS sequence"/>
</dbReference>
<comment type="caution">
    <text evidence="1">The sequence shown here is derived from an EMBL/GenBank/DDBJ whole genome shotgun (WGS) entry which is preliminary data.</text>
</comment>
<evidence type="ECO:0000313" key="1">
    <source>
        <dbReference type="EMBL" id="GAO43804.1"/>
    </source>
</evidence>
<sequence length="151" mass="16692">MNKIKSEWLSANNATRTSKFTITGVSNGTETDWLTLIPSYGLLHGDTISTRAYARNAALSVVDATNVADGNYVVTSNDRFLLLGDITADRTVTVPDGTVVNQRLEVDCTNTTGFSWLISGNVVYYDGTAIPSFSPAYYRFYWNGTKWKQIQ</sequence>
<dbReference type="AlphaFoldDB" id="A0A0E9N1S3"/>
<keyword evidence="2" id="KW-1185">Reference proteome</keyword>
<dbReference type="STRING" id="1220578.FPE01S_02_09100"/>